<dbReference type="InterPro" id="IPR029470">
    <property type="entry name" value="PDDEXK_4"/>
</dbReference>
<name>A0A845A030_9SPHN</name>
<reference evidence="2 3" key="1">
    <citation type="submission" date="2019-12" db="EMBL/GenBank/DDBJ databases">
        <title>Genomic-based taxomic classification of the family Erythrobacteraceae.</title>
        <authorList>
            <person name="Xu L."/>
        </authorList>
    </citation>
    <scope>NUCLEOTIDE SEQUENCE [LARGE SCALE GENOMIC DNA]</scope>
    <source>
        <strain evidence="2 3">KCTC 52763</strain>
    </source>
</reference>
<organism evidence="2 3">
    <name type="scientific">Pontixanthobacter aquaemixtae</name>
    <dbReference type="NCBI Taxonomy" id="1958940"/>
    <lineage>
        <taxon>Bacteria</taxon>
        <taxon>Pseudomonadati</taxon>
        <taxon>Pseudomonadota</taxon>
        <taxon>Alphaproteobacteria</taxon>
        <taxon>Sphingomonadales</taxon>
        <taxon>Erythrobacteraceae</taxon>
        <taxon>Pontixanthobacter</taxon>
    </lineage>
</organism>
<dbReference type="Pfam" id="PF14281">
    <property type="entry name" value="PDDEXK_4"/>
    <property type="match status" value="1"/>
</dbReference>
<sequence>MLSAKRAGSELFGAPRLNAFSLFQPNEVRLSRIIADLFDPKGTHGQDILFLNSLLGALSLPRVSIIEPISVRREMVTRAGRQIDLVIETPRMIVGIENKPWASQQPDQLTDYLAAIKGWCRGRTPALIFLSNKEPETAQDDVRVLRLHSNEEPSLTKILRECRDQIRAVRTQTHIAEMIAYLAFEFGDEPMKADEDSAYVEAVEAEYERDTESKRALAMTMISQTRLHEILIEEIAERILDQARGLFEDLEEEYDDCRLSEALGDKDNWWGFRRPAWPDNCSIAISPGRTNFADVYFGVRAPDPSNKSVDKGDSCASRQTINRSVEAVEGGSSSGWWPWWKWAEPLSWNAESMASLLLESPTGLIADHPRVQELIARMLALASALDEGLGKE</sequence>
<evidence type="ECO:0000313" key="2">
    <source>
        <dbReference type="EMBL" id="MXO91039.1"/>
    </source>
</evidence>
<dbReference type="Proteomes" id="UP000442714">
    <property type="component" value="Unassembled WGS sequence"/>
</dbReference>
<keyword evidence="3" id="KW-1185">Reference proteome</keyword>
<proteinExistence type="predicted"/>
<gene>
    <name evidence="2" type="ORF">GRI41_09415</name>
</gene>
<dbReference type="AlphaFoldDB" id="A0A845A030"/>
<dbReference type="RefSeq" id="WP_160604770.1">
    <property type="nucleotide sequence ID" value="NZ_WTYX01000002.1"/>
</dbReference>
<protein>
    <recommendedName>
        <fullName evidence="4">PD-(D/E)XK nuclease superfamily protein</fullName>
    </recommendedName>
</protein>
<dbReference type="EMBL" id="WTYX01000002">
    <property type="protein sequence ID" value="MXO91039.1"/>
    <property type="molecule type" value="Genomic_DNA"/>
</dbReference>
<evidence type="ECO:0000256" key="1">
    <source>
        <dbReference type="SAM" id="Coils"/>
    </source>
</evidence>
<keyword evidence="1" id="KW-0175">Coiled coil</keyword>
<dbReference type="OrthoDB" id="7594838at2"/>
<comment type="caution">
    <text evidence="2">The sequence shown here is derived from an EMBL/GenBank/DDBJ whole genome shotgun (WGS) entry which is preliminary data.</text>
</comment>
<accession>A0A845A030</accession>
<evidence type="ECO:0000313" key="3">
    <source>
        <dbReference type="Proteomes" id="UP000442714"/>
    </source>
</evidence>
<feature type="coiled-coil region" evidence="1">
    <location>
        <begin position="233"/>
        <end position="260"/>
    </location>
</feature>
<evidence type="ECO:0008006" key="4">
    <source>
        <dbReference type="Google" id="ProtNLM"/>
    </source>
</evidence>